<keyword evidence="1" id="KW-0540">Nuclease</keyword>
<keyword evidence="1" id="KW-0255">Endonuclease</keyword>
<comment type="caution">
    <text evidence="1">The sequence shown here is derived from an EMBL/GenBank/DDBJ whole genome shotgun (WGS) entry which is preliminary data.</text>
</comment>
<reference evidence="1" key="1">
    <citation type="submission" date="2022-04" db="EMBL/GenBank/DDBJ databases">
        <title>Chromosome-scale genome assembly of Holotrichia oblita Faldermann.</title>
        <authorList>
            <person name="Rongchong L."/>
        </authorList>
    </citation>
    <scope>NUCLEOTIDE SEQUENCE</scope>
    <source>
        <strain evidence="1">81SQS9</strain>
    </source>
</reference>
<sequence>MGLFVKTVLYYLHTKRNVGHFPDSSASRARNKKNVHERKITIIKLALLMGITWLYYLYAYLINIQNNDTLQNIGDVIGFANTFEGFYLENNKYINELTTFSRIINVDPLSKKLVSILNGKNNNNHKMVLYNVNSLKRLHIFLNLKDKTDTTTLVDVVYKVNCNNCDKCYVGQTSQNLEKRIKQHQYDIAINKNTTGLSHHSIDTGHKFKFNETQILDVEHNMRKRLISEMLQMKMLISSVTDYNYDYNYNYEYGDDYNPFDKLLYDMGYSYEEIYDNSIHFPRCCFPGNVYDIENKKCVPFRNETPIYKELNVEVNGVWGTLLYCDVVSDRNAANYKYNSRNNENVLHQCCQTEPGCDVNTVENMYNNSIVPNDEKSDYFINSSLPHCAVKCCPQGFQLAVMPKSVEVICIVRELIGKRLKELMFLST</sequence>
<organism evidence="1 2">
    <name type="scientific">Holotrichia oblita</name>
    <name type="common">Chafer beetle</name>
    <dbReference type="NCBI Taxonomy" id="644536"/>
    <lineage>
        <taxon>Eukaryota</taxon>
        <taxon>Metazoa</taxon>
        <taxon>Ecdysozoa</taxon>
        <taxon>Arthropoda</taxon>
        <taxon>Hexapoda</taxon>
        <taxon>Insecta</taxon>
        <taxon>Pterygota</taxon>
        <taxon>Neoptera</taxon>
        <taxon>Endopterygota</taxon>
        <taxon>Coleoptera</taxon>
        <taxon>Polyphaga</taxon>
        <taxon>Scarabaeiformia</taxon>
        <taxon>Scarabaeidae</taxon>
        <taxon>Melolonthinae</taxon>
        <taxon>Holotrichia</taxon>
    </lineage>
</organism>
<proteinExistence type="predicted"/>
<keyword evidence="2" id="KW-1185">Reference proteome</keyword>
<dbReference type="Proteomes" id="UP001056778">
    <property type="component" value="Chromosome 2"/>
</dbReference>
<gene>
    <name evidence="1" type="ORF">MML48_2g00011508</name>
</gene>
<accession>A0ACB9TKQ9</accession>
<keyword evidence="1" id="KW-0378">Hydrolase</keyword>
<protein>
    <submittedName>
        <fullName evidence="1">Giy-yig endonuclease superfamily</fullName>
    </submittedName>
</protein>
<evidence type="ECO:0000313" key="2">
    <source>
        <dbReference type="Proteomes" id="UP001056778"/>
    </source>
</evidence>
<dbReference type="EMBL" id="CM043016">
    <property type="protein sequence ID" value="KAI4467401.1"/>
    <property type="molecule type" value="Genomic_DNA"/>
</dbReference>
<name>A0ACB9TKQ9_HOLOL</name>
<evidence type="ECO:0000313" key="1">
    <source>
        <dbReference type="EMBL" id="KAI4467401.1"/>
    </source>
</evidence>